<dbReference type="Proteomes" id="UP000001847">
    <property type="component" value="Chromosome I"/>
</dbReference>
<dbReference type="InterPro" id="IPR050765">
    <property type="entry name" value="Riboflavin_Biosynth_HTPR"/>
</dbReference>
<name>B0SNS2_LEPBP</name>
<accession>B0SNS2</accession>
<dbReference type="InterPro" id="IPR024072">
    <property type="entry name" value="DHFR-like_dom_sf"/>
</dbReference>
<dbReference type="SUPFAM" id="SSF53597">
    <property type="entry name" value="Dihydrofolate reductase-like"/>
    <property type="match status" value="1"/>
</dbReference>
<evidence type="ECO:0000259" key="1">
    <source>
        <dbReference type="Pfam" id="PF01872"/>
    </source>
</evidence>
<reference evidence="2 3" key="1">
    <citation type="journal article" date="2008" name="PLoS ONE">
        <title>Genome sequence of the saprophyte Leptospira biflexa provides insights into the evolution of Leptospira and the pathogenesis of leptospirosis.</title>
        <authorList>
            <person name="Picardeau M."/>
            <person name="Bulach D.M."/>
            <person name="Bouchier C."/>
            <person name="Zuerner R.L."/>
            <person name="Zidane N."/>
            <person name="Wilson P.J."/>
            <person name="Creno S."/>
            <person name="Kuczek E.S."/>
            <person name="Bommezzadri S."/>
            <person name="Davis J.C."/>
            <person name="McGrath A."/>
            <person name="Johnson M.J."/>
            <person name="Boursaux-Eude C."/>
            <person name="Seemann T."/>
            <person name="Rouy Z."/>
            <person name="Coppel R.L."/>
            <person name="Rood J.I."/>
            <person name="Lajus A."/>
            <person name="Davies J.K."/>
            <person name="Medigue C."/>
            <person name="Adler B."/>
        </authorList>
    </citation>
    <scope>NUCLEOTIDE SEQUENCE [LARGE SCALE GENOMIC DNA]</scope>
    <source>
        <strain evidence="3">Patoc 1 / ATCC 23582 / Paris</strain>
    </source>
</reference>
<dbReference type="HOGENOM" id="CLU_043966_4_0_12"/>
<feature type="domain" description="Bacterial bifunctional deaminase-reductase C-terminal" evidence="1">
    <location>
        <begin position="86"/>
        <end position="173"/>
    </location>
</feature>
<dbReference type="RefSeq" id="WP_012388234.1">
    <property type="nucleotide sequence ID" value="NC_010602.1"/>
</dbReference>
<dbReference type="OrthoDB" id="195113at2"/>
<dbReference type="STRING" id="456481.LEPBI_I1240"/>
<dbReference type="PANTHER" id="PTHR38011:SF11">
    <property type="entry name" value="2,5-DIAMINO-6-RIBOSYLAMINO-4(3H)-PYRIMIDINONE 5'-PHOSPHATE REDUCTASE"/>
    <property type="match status" value="1"/>
</dbReference>
<sequence>MREIHYYVATSINGFIESQKSQTNLFLNEGDHVNEYFKDLEEYSDVLLGRKTYEYGFEFGLIAGKKAYPWMDHYLISDDPNLKYSEQEITIVRPFEVKSTIQKLRKMETNKNIYLCGGGNLAGLLWQLDEIDRLFLKVNPIILSNGIHLFEQIDTETKLEFVKLKQFESGVILLEYQRKRLDFT</sequence>
<dbReference type="PANTHER" id="PTHR38011">
    <property type="entry name" value="DIHYDROFOLATE REDUCTASE FAMILY PROTEIN (AFU_ORTHOLOGUE AFUA_8G06820)"/>
    <property type="match status" value="1"/>
</dbReference>
<dbReference type="Gene3D" id="3.40.430.10">
    <property type="entry name" value="Dihydrofolate Reductase, subunit A"/>
    <property type="match status" value="1"/>
</dbReference>
<keyword evidence="3" id="KW-1185">Reference proteome</keyword>
<dbReference type="EMBL" id="CP000786">
    <property type="protein sequence ID" value="ABZ97353.1"/>
    <property type="molecule type" value="Genomic_DNA"/>
</dbReference>
<dbReference type="GO" id="GO:0009231">
    <property type="term" value="P:riboflavin biosynthetic process"/>
    <property type="evidence" value="ECO:0007669"/>
    <property type="project" value="InterPro"/>
</dbReference>
<dbReference type="BioCyc" id="LBIF456481:LEPBI_RS06070-MONOMER"/>
<protein>
    <submittedName>
        <fullName evidence="2">Putative dihydrofolate reductase</fullName>
    </submittedName>
</protein>
<gene>
    <name evidence="2" type="ordered locus">LEPBI_I1240</name>
</gene>
<dbReference type="GO" id="GO:0008703">
    <property type="term" value="F:5-amino-6-(5-phosphoribosylamino)uracil reductase activity"/>
    <property type="evidence" value="ECO:0007669"/>
    <property type="project" value="InterPro"/>
</dbReference>
<dbReference type="KEGG" id="lbi:LEPBI_I1240"/>
<organism evidence="2 3">
    <name type="scientific">Leptospira biflexa serovar Patoc (strain Patoc 1 / ATCC 23582 / Paris)</name>
    <dbReference type="NCBI Taxonomy" id="456481"/>
    <lineage>
        <taxon>Bacteria</taxon>
        <taxon>Pseudomonadati</taxon>
        <taxon>Spirochaetota</taxon>
        <taxon>Spirochaetia</taxon>
        <taxon>Leptospirales</taxon>
        <taxon>Leptospiraceae</taxon>
        <taxon>Leptospira</taxon>
    </lineage>
</organism>
<evidence type="ECO:0000313" key="3">
    <source>
        <dbReference type="Proteomes" id="UP000001847"/>
    </source>
</evidence>
<dbReference type="Pfam" id="PF01872">
    <property type="entry name" value="RibD_C"/>
    <property type="match status" value="1"/>
</dbReference>
<dbReference type="InterPro" id="IPR002734">
    <property type="entry name" value="RibDG_C"/>
</dbReference>
<evidence type="ECO:0000313" key="2">
    <source>
        <dbReference type="EMBL" id="ABZ97353.1"/>
    </source>
</evidence>
<proteinExistence type="predicted"/>
<dbReference type="AlphaFoldDB" id="B0SNS2"/>